<dbReference type="EMBL" id="CAKOFQ010007236">
    <property type="protein sequence ID" value="CAH1995648.1"/>
    <property type="molecule type" value="Genomic_DNA"/>
</dbReference>
<dbReference type="AlphaFoldDB" id="A0A9P0LCM0"/>
<protein>
    <submittedName>
        <fullName evidence="1">Uncharacterized protein</fullName>
    </submittedName>
</protein>
<gene>
    <name evidence="1" type="ORF">ACAOBT_LOCUS22744</name>
</gene>
<accession>A0A9P0LCM0</accession>
<sequence length="42" mass="4867">MCEANFRVMKNVIQAPRKRIHGVQVAVNSLRNRGRELRSLFA</sequence>
<comment type="caution">
    <text evidence="1">The sequence shown here is derived from an EMBL/GenBank/DDBJ whole genome shotgun (WGS) entry which is preliminary data.</text>
</comment>
<organism evidence="1 2">
    <name type="scientific">Acanthoscelides obtectus</name>
    <name type="common">Bean weevil</name>
    <name type="synonym">Bruchus obtectus</name>
    <dbReference type="NCBI Taxonomy" id="200917"/>
    <lineage>
        <taxon>Eukaryota</taxon>
        <taxon>Metazoa</taxon>
        <taxon>Ecdysozoa</taxon>
        <taxon>Arthropoda</taxon>
        <taxon>Hexapoda</taxon>
        <taxon>Insecta</taxon>
        <taxon>Pterygota</taxon>
        <taxon>Neoptera</taxon>
        <taxon>Endopterygota</taxon>
        <taxon>Coleoptera</taxon>
        <taxon>Polyphaga</taxon>
        <taxon>Cucujiformia</taxon>
        <taxon>Chrysomeloidea</taxon>
        <taxon>Chrysomelidae</taxon>
        <taxon>Bruchinae</taxon>
        <taxon>Bruchini</taxon>
        <taxon>Acanthoscelides</taxon>
    </lineage>
</organism>
<evidence type="ECO:0000313" key="1">
    <source>
        <dbReference type="EMBL" id="CAH1995648.1"/>
    </source>
</evidence>
<name>A0A9P0LCM0_ACAOB</name>
<proteinExistence type="predicted"/>
<dbReference type="Proteomes" id="UP001152888">
    <property type="component" value="Unassembled WGS sequence"/>
</dbReference>
<reference evidence="1" key="1">
    <citation type="submission" date="2022-03" db="EMBL/GenBank/DDBJ databases">
        <authorList>
            <person name="Sayadi A."/>
        </authorList>
    </citation>
    <scope>NUCLEOTIDE SEQUENCE</scope>
</reference>
<keyword evidence="2" id="KW-1185">Reference proteome</keyword>
<evidence type="ECO:0000313" key="2">
    <source>
        <dbReference type="Proteomes" id="UP001152888"/>
    </source>
</evidence>